<dbReference type="Proteomes" id="UP000214720">
    <property type="component" value="Unassembled WGS sequence"/>
</dbReference>
<accession>A0A226X5K0</accession>
<sequence>MRLQWKFLAISVIVYWPRIAWSAIEHFVATGMRFTGIWKTIDIVSEGV</sequence>
<comment type="caution">
    <text evidence="1">The sequence shown here is derived from an EMBL/GenBank/DDBJ whole genome shotgun (WGS) entry which is preliminary data.</text>
</comment>
<gene>
    <name evidence="1" type="ORF">BSU04_10915</name>
</gene>
<organism evidence="1 2">
    <name type="scientific">Caballeronia sordidicola</name>
    <name type="common">Burkholderia sordidicola</name>
    <dbReference type="NCBI Taxonomy" id="196367"/>
    <lineage>
        <taxon>Bacteria</taxon>
        <taxon>Pseudomonadati</taxon>
        <taxon>Pseudomonadota</taxon>
        <taxon>Betaproteobacteria</taxon>
        <taxon>Burkholderiales</taxon>
        <taxon>Burkholderiaceae</taxon>
        <taxon>Caballeronia</taxon>
    </lineage>
</organism>
<proteinExistence type="predicted"/>
<evidence type="ECO:0000313" key="1">
    <source>
        <dbReference type="EMBL" id="OXC78633.1"/>
    </source>
</evidence>
<name>A0A226X5K0_CABSO</name>
<dbReference type="EMBL" id="MTHB01000057">
    <property type="protein sequence ID" value="OXC78633.1"/>
    <property type="molecule type" value="Genomic_DNA"/>
</dbReference>
<dbReference type="AlphaFoldDB" id="A0A226X5K0"/>
<protein>
    <submittedName>
        <fullName evidence="1">Uncharacterized protein</fullName>
    </submittedName>
</protein>
<reference evidence="2" key="1">
    <citation type="submission" date="2017-01" db="EMBL/GenBank/DDBJ databases">
        <title>Genome Analysis of Deinococcus marmoris KOPRI26562.</title>
        <authorList>
            <person name="Kim J.H."/>
            <person name="Oh H.-M."/>
        </authorList>
    </citation>
    <scope>NUCLEOTIDE SEQUENCE [LARGE SCALE GENOMIC DNA]</scope>
    <source>
        <strain evidence="2">PAMC 26633</strain>
    </source>
</reference>
<evidence type="ECO:0000313" key="2">
    <source>
        <dbReference type="Proteomes" id="UP000214720"/>
    </source>
</evidence>